<organism evidence="17 18">
    <name type="scientific">Haloarcula amylolytica JCM 13557</name>
    <dbReference type="NCBI Taxonomy" id="1227452"/>
    <lineage>
        <taxon>Archaea</taxon>
        <taxon>Methanobacteriati</taxon>
        <taxon>Methanobacteriota</taxon>
        <taxon>Stenosarchaea group</taxon>
        <taxon>Halobacteria</taxon>
        <taxon>Halobacteriales</taxon>
        <taxon>Haloarculaceae</taxon>
        <taxon>Haloarcula</taxon>
    </lineage>
</organism>
<feature type="transmembrane region" description="Helical" evidence="14">
    <location>
        <begin position="101"/>
        <end position="117"/>
    </location>
</feature>
<dbReference type="PROSITE" id="PS50109">
    <property type="entry name" value="HIS_KIN"/>
    <property type="match status" value="1"/>
</dbReference>
<keyword evidence="11" id="KW-0902">Two-component regulatory system</keyword>
<dbReference type="InterPro" id="IPR036890">
    <property type="entry name" value="HATPase_C_sf"/>
</dbReference>
<dbReference type="GO" id="GO:0000155">
    <property type="term" value="F:phosphorelay sensor kinase activity"/>
    <property type="evidence" value="ECO:0007669"/>
    <property type="project" value="InterPro"/>
</dbReference>
<dbReference type="CDD" id="cd00082">
    <property type="entry name" value="HisKA"/>
    <property type="match status" value="1"/>
</dbReference>
<dbReference type="PRINTS" id="PR00344">
    <property type="entry name" value="BCTRLSENSOR"/>
</dbReference>
<dbReference type="GO" id="GO:0016020">
    <property type="term" value="C:membrane"/>
    <property type="evidence" value="ECO:0007669"/>
    <property type="project" value="UniProtKB-SubCell"/>
</dbReference>
<comment type="catalytic activity">
    <reaction evidence="1">
        <text>ATP + protein L-histidine = ADP + protein N-phospho-L-histidine.</text>
        <dbReference type="EC" id="2.7.13.3"/>
    </reaction>
</comment>
<dbReference type="InterPro" id="IPR003661">
    <property type="entry name" value="HisK_dim/P_dom"/>
</dbReference>
<dbReference type="GO" id="GO:0030295">
    <property type="term" value="F:protein kinase activator activity"/>
    <property type="evidence" value="ECO:0007669"/>
    <property type="project" value="TreeGrafter"/>
</dbReference>
<dbReference type="SUPFAM" id="SSF55874">
    <property type="entry name" value="ATPase domain of HSP90 chaperone/DNA topoisomerase II/histidine kinase"/>
    <property type="match status" value="1"/>
</dbReference>
<keyword evidence="9" id="KW-0067">ATP-binding</keyword>
<comment type="subcellular location">
    <subcellularLocation>
        <location evidence="2">Membrane</location>
        <topology evidence="2">Multi-pass membrane protein</topology>
    </subcellularLocation>
</comment>
<feature type="domain" description="Histidine kinase" evidence="15">
    <location>
        <begin position="365"/>
        <end position="571"/>
    </location>
</feature>
<feature type="transmembrane region" description="Helical" evidence="14">
    <location>
        <begin position="152"/>
        <end position="170"/>
    </location>
</feature>
<dbReference type="GO" id="GO:0000156">
    <property type="term" value="F:phosphorelay response regulator activity"/>
    <property type="evidence" value="ECO:0007669"/>
    <property type="project" value="TreeGrafter"/>
</dbReference>
<evidence type="ECO:0000256" key="9">
    <source>
        <dbReference type="ARBA" id="ARBA00022840"/>
    </source>
</evidence>
<name>M0JYZ2_9EURY</name>
<dbReference type="Pfam" id="PF00512">
    <property type="entry name" value="HisKA"/>
    <property type="match status" value="1"/>
</dbReference>
<dbReference type="InterPro" id="IPR035965">
    <property type="entry name" value="PAS-like_dom_sf"/>
</dbReference>
<dbReference type="EMBL" id="AOLW01000065">
    <property type="protein sequence ID" value="EMA14201.1"/>
    <property type="molecule type" value="Genomic_DNA"/>
</dbReference>
<dbReference type="NCBIfam" id="TIGR00229">
    <property type="entry name" value="sensory_box"/>
    <property type="match status" value="1"/>
</dbReference>
<keyword evidence="7" id="KW-0547">Nucleotide-binding</keyword>
<evidence type="ECO:0000256" key="11">
    <source>
        <dbReference type="ARBA" id="ARBA00023012"/>
    </source>
</evidence>
<feature type="transmembrane region" description="Helical" evidence="14">
    <location>
        <begin position="70"/>
        <end position="89"/>
    </location>
</feature>
<feature type="transmembrane region" description="Helical" evidence="14">
    <location>
        <begin position="6"/>
        <end position="27"/>
    </location>
</feature>
<keyword evidence="4" id="KW-0597">Phosphoprotein</keyword>
<evidence type="ECO:0000256" key="13">
    <source>
        <dbReference type="SAM" id="Coils"/>
    </source>
</evidence>
<evidence type="ECO:0000259" key="16">
    <source>
        <dbReference type="PROSITE" id="PS50112"/>
    </source>
</evidence>
<keyword evidence="5" id="KW-0808">Transferase</keyword>
<evidence type="ECO:0000313" key="18">
    <source>
        <dbReference type="Proteomes" id="UP000011623"/>
    </source>
</evidence>
<reference evidence="17 18" key="1">
    <citation type="journal article" date="2014" name="PLoS Genet.">
        <title>Phylogenetically driven sequencing of extremely halophilic archaea reveals strategies for static and dynamic osmo-response.</title>
        <authorList>
            <person name="Becker E.A."/>
            <person name="Seitzer P.M."/>
            <person name="Tritt A."/>
            <person name="Larsen D."/>
            <person name="Krusor M."/>
            <person name="Yao A.I."/>
            <person name="Wu D."/>
            <person name="Madern D."/>
            <person name="Eisen J.A."/>
            <person name="Darling A.E."/>
            <person name="Facciotti M.T."/>
        </authorList>
    </citation>
    <scope>NUCLEOTIDE SEQUENCE [LARGE SCALE GENOMIC DNA]</scope>
    <source>
        <strain evidence="17 18">JCM 13557</strain>
    </source>
</reference>
<accession>M0JYZ2</accession>
<dbReference type="Pfam" id="PF16927">
    <property type="entry name" value="HisKA_7TM"/>
    <property type="match status" value="1"/>
</dbReference>
<dbReference type="InterPro" id="IPR003594">
    <property type="entry name" value="HATPase_dom"/>
</dbReference>
<dbReference type="InterPro" id="IPR004358">
    <property type="entry name" value="Sig_transdc_His_kin-like_C"/>
</dbReference>
<feature type="transmembrane region" description="Helical" evidence="14">
    <location>
        <begin position="182"/>
        <end position="204"/>
    </location>
</feature>
<dbReference type="RefSeq" id="WP_008313659.1">
    <property type="nucleotide sequence ID" value="NZ_AOLW01000065.1"/>
</dbReference>
<gene>
    <name evidence="17" type="ORF">C442_20306</name>
</gene>
<comment type="caution">
    <text evidence="17">The sequence shown here is derived from an EMBL/GenBank/DDBJ whole genome shotgun (WGS) entry which is preliminary data.</text>
</comment>
<evidence type="ECO:0000256" key="4">
    <source>
        <dbReference type="ARBA" id="ARBA00022553"/>
    </source>
</evidence>
<evidence type="ECO:0000256" key="1">
    <source>
        <dbReference type="ARBA" id="ARBA00000085"/>
    </source>
</evidence>
<dbReference type="PATRIC" id="fig|1227452.3.peg.4013"/>
<evidence type="ECO:0000256" key="6">
    <source>
        <dbReference type="ARBA" id="ARBA00022692"/>
    </source>
</evidence>
<dbReference type="InterPro" id="IPR005467">
    <property type="entry name" value="His_kinase_dom"/>
</dbReference>
<protein>
    <recommendedName>
        <fullName evidence="3">histidine kinase</fullName>
        <ecNumber evidence="3">2.7.13.3</ecNumber>
    </recommendedName>
</protein>
<evidence type="ECO:0000256" key="10">
    <source>
        <dbReference type="ARBA" id="ARBA00022989"/>
    </source>
</evidence>
<dbReference type="PROSITE" id="PS50112">
    <property type="entry name" value="PAS"/>
    <property type="match status" value="1"/>
</dbReference>
<evidence type="ECO:0000259" key="15">
    <source>
        <dbReference type="PROSITE" id="PS50109"/>
    </source>
</evidence>
<proteinExistence type="predicted"/>
<evidence type="ECO:0000256" key="14">
    <source>
        <dbReference type="SAM" id="Phobius"/>
    </source>
</evidence>
<evidence type="ECO:0000256" key="5">
    <source>
        <dbReference type="ARBA" id="ARBA00022679"/>
    </source>
</evidence>
<feature type="domain" description="PAS" evidence="16">
    <location>
        <begin position="242"/>
        <end position="289"/>
    </location>
</feature>
<dbReference type="InterPro" id="IPR000014">
    <property type="entry name" value="PAS"/>
</dbReference>
<keyword evidence="13" id="KW-0175">Coiled coil</keyword>
<dbReference type="SMART" id="SM00388">
    <property type="entry name" value="HisKA"/>
    <property type="match status" value="1"/>
</dbReference>
<dbReference type="SMART" id="SM00387">
    <property type="entry name" value="HATPase_c"/>
    <property type="match status" value="1"/>
</dbReference>
<evidence type="ECO:0000256" key="3">
    <source>
        <dbReference type="ARBA" id="ARBA00012438"/>
    </source>
</evidence>
<dbReference type="GO" id="GO:0007234">
    <property type="term" value="P:osmosensory signaling via phosphorelay pathway"/>
    <property type="evidence" value="ECO:0007669"/>
    <property type="project" value="TreeGrafter"/>
</dbReference>
<keyword evidence="18" id="KW-1185">Reference proteome</keyword>
<evidence type="ECO:0000313" key="17">
    <source>
        <dbReference type="EMBL" id="EMA14201.1"/>
    </source>
</evidence>
<dbReference type="Gene3D" id="3.30.565.10">
    <property type="entry name" value="Histidine kinase-like ATPase, C-terminal domain"/>
    <property type="match status" value="1"/>
</dbReference>
<keyword evidence="12 14" id="KW-0472">Membrane</keyword>
<dbReference type="SUPFAM" id="SSF55785">
    <property type="entry name" value="PYP-like sensor domain (PAS domain)"/>
    <property type="match status" value="1"/>
</dbReference>
<keyword evidence="8 17" id="KW-0418">Kinase</keyword>
<keyword evidence="10 14" id="KW-1133">Transmembrane helix</keyword>
<evidence type="ECO:0000256" key="7">
    <source>
        <dbReference type="ARBA" id="ARBA00022741"/>
    </source>
</evidence>
<dbReference type="Gene3D" id="3.30.450.20">
    <property type="entry name" value="PAS domain"/>
    <property type="match status" value="1"/>
</dbReference>
<dbReference type="InterPro" id="IPR031621">
    <property type="entry name" value="HisKA_7TM"/>
</dbReference>
<dbReference type="Pfam" id="PF00989">
    <property type="entry name" value="PAS"/>
    <property type="match status" value="1"/>
</dbReference>
<evidence type="ECO:0000256" key="12">
    <source>
        <dbReference type="ARBA" id="ARBA00023136"/>
    </source>
</evidence>
<dbReference type="PANTHER" id="PTHR42878:SF7">
    <property type="entry name" value="SENSOR HISTIDINE KINASE GLRK"/>
    <property type="match status" value="1"/>
</dbReference>
<dbReference type="InterPro" id="IPR050351">
    <property type="entry name" value="BphY/WalK/GraS-like"/>
</dbReference>
<keyword evidence="6 14" id="KW-0812">Transmembrane</keyword>
<dbReference type="Pfam" id="PF02518">
    <property type="entry name" value="HATPase_c"/>
    <property type="match status" value="1"/>
</dbReference>
<dbReference type="AlphaFoldDB" id="M0JYZ2"/>
<sequence length="577" mass="63178">MALQLSWHLFPHLGAVVTSLFVTGIGVHYRNHTATRSLAVLMLAVAWWSVADMIALGTTDLTIKILMSKLAYPVVAIVPVAWVVFATQYASQDYRLSLRELGALLIVPGLITLLTWTNEYHGLIWSSIDPVSSGSLVVMTDSVGPAFWVHTVYSYVLVAVGTGIILRTALVSDGIYRDQAVALTFAALLPLAGNTLHTTGFIGALDPTKMALALSGVFLTWVIHRRHLLQLVPVARDIARDEVFSNMATAVIIVDEDGQVADFNASAKRIIGHMSPDIVGRPLNTVLPEVATILDSPVPESANSFDVSLSVDGAEQIYDAQVTPLERGYGTITGQVITLNNVTEREKREQRLTQQRQRLKVTNRVLRHDIRNDMTVILGNAEMLLDAQQTETYAHRIIQKGEEIVELSEKAQRLEALDGQGSSNKRALDIVECVERTVADLEQAWPDAEFQLERPNQADAYATGLVSLAIKNVIENAVKHNDKSVPKVEVTITKSTSTAQSIVIDVADNGPGIPDQEREVFEEGTETRLKHSRGLGLWLVFWIVTHSGGTIEISENKPRGSIVTIRLPSAESKTDLA</sequence>
<dbReference type="EC" id="2.7.13.3" evidence="3"/>
<dbReference type="InterPro" id="IPR013767">
    <property type="entry name" value="PAS_fold"/>
</dbReference>
<dbReference type="GO" id="GO:0005524">
    <property type="term" value="F:ATP binding"/>
    <property type="evidence" value="ECO:0007669"/>
    <property type="project" value="UniProtKB-KW"/>
</dbReference>
<dbReference type="PANTHER" id="PTHR42878">
    <property type="entry name" value="TWO-COMPONENT HISTIDINE KINASE"/>
    <property type="match status" value="1"/>
</dbReference>
<dbReference type="GO" id="GO:0006355">
    <property type="term" value="P:regulation of DNA-templated transcription"/>
    <property type="evidence" value="ECO:0007669"/>
    <property type="project" value="InterPro"/>
</dbReference>
<feature type="coiled-coil region" evidence="13">
    <location>
        <begin position="397"/>
        <end position="444"/>
    </location>
</feature>
<feature type="transmembrane region" description="Helical" evidence="14">
    <location>
        <begin position="39"/>
        <end position="58"/>
    </location>
</feature>
<evidence type="ECO:0000256" key="8">
    <source>
        <dbReference type="ARBA" id="ARBA00022777"/>
    </source>
</evidence>
<dbReference type="Proteomes" id="UP000011623">
    <property type="component" value="Unassembled WGS sequence"/>
</dbReference>
<evidence type="ECO:0000256" key="2">
    <source>
        <dbReference type="ARBA" id="ARBA00004141"/>
    </source>
</evidence>